<dbReference type="KEGG" id="camu:CA2015_3899"/>
<evidence type="ECO:0000256" key="1">
    <source>
        <dbReference type="ARBA" id="ARBA00007613"/>
    </source>
</evidence>
<dbReference type="Proteomes" id="UP000036520">
    <property type="component" value="Chromosome"/>
</dbReference>
<keyword evidence="2 3" id="KW-0449">Lipoprotein</keyword>
<dbReference type="STRING" id="320787.CA2015_3899"/>
<proteinExistence type="inferred from homology"/>
<dbReference type="PATRIC" id="fig|320787.5.peg.4266"/>
<gene>
    <name evidence="3" type="ORF">CA2015_3899</name>
</gene>
<feature type="signal peptide" evidence="2">
    <location>
        <begin position="1"/>
        <end position="22"/>
    </location>
</feature>
<keyword evidence="2" id="KW-1134">Transmembrane beta strand</keyword>
<dbReference type="PANTHER" id="PTHR30203">
    <property type="entry name" value="OUTER MEMBRANE CATION EFFLUX PROTEIN"/>
    <property type="match status" value="1"/>
</dbReference>
<dbReference type="InterPro" id="IPR010131">
    <property type="entry name" value="MdtP/NodT-like"/>
</dbReference>
<evidence type="ECO:0000256" key="2">
    <source>
        <dbReference type="RuleBase" id="RU362097"/>
    </source>
</evidence>
<dbReference type="EMBL" id="CP012040">
    <property type="protein sequence ID" value="AKP53263.1"/>
    <property type="molecule type" value="Genomic_DNA"/>
</dbReference>
<keyword evidence="2" id="KW-0472">Membrane</keyword>
<dbReference type="RefSeq" id="WP_048643386.1">
    <property type="nucleotide sequence ID" value="NZ_CP012040.1"/>
</dbReference>
<organism evidence="3 4">
    <name type="scientific">Cyclobacterium amurskyense</name>
    <dbReference type="NCBI Taxonomy" id="320787"/>
    <lineage>
        <taxon>Bacteria</taxon>
        <taxon>Pseudomonadati</taxon>
        <taxon>Bacteroidota</taxon>
        <taxon>Cytophagia</taxon>
        <taxon>Cytophagales</taxon>
        <taxon>Cyclobacteriaceae</taxon>
        <taxon>Cyclobacterium</taxon>
    </lineage>
</organism>
<sequence length="464" mass="52012">MLNKSLLYIPFLSLLLSSCFVAKDYEQSDKVVEEVYYRTDLLPEDSISMADYSWREVFSDPNLVRHIEAGLEANLDIRMALQNILAAQSYYKQGKWGQLPTLSGTGKVTHQELSKNSQFGAFFDGGITQYEVSAGFSWEADIWGKIRSQRRAFEASYLQSIAAHQAVKTRLINDIANLYFRLLALDQQLELTNETIKNREQALETTASLKIAGIVTEVGVKQTEAQLYTAKALKVDLQRDLHLAENTLSILLGKSPEDISRGDLDDQQLPEALSIGFPVQLLRNRPDVFAAEYGLINAFEMSNVAKTNLYPSLTISGTGGIQGLELDQLFSLNSVFANVIGGLTQPILNGRRLKTQFEVSLTQQEQAYLNFRKTILTAEKEVSDAIYNFDSAKEKEALVRKELDANRVAIEYSEELLDNGIGNYLEVITARENALNSEIKLINTRYSQMEALTNLYRALGGGWQ</sequence>
<dbReference type="PROSITE" id="PS51257">
    <property type="entry name" value="PROKAR_LIPOPROTEIN"/>
    <property type="match status" value="1"/>
</dbReference>
<keyword evidence="2" id="KW-0812">Transmembrane</keyword>
<dbReference type="SUPFAM" id="SSF56954">
    <property type="entry name" value="Outer membrane efflux proteins (OEP)"/>
    <property type="match status" value="1"/>
</dbReference>
<dbReference type="Pfam" id="PF02321">
    <property type="entry name" value="OEP"/>
    <property type="match status" value="2"/>
</dbReference>
<dbReference type="OrthoDB" id="9770517at2"/>
<name>A0A0H4PJX4_9BACT</name>
<dbReference type="Gene3D" id="1.20.1600.10">
    <property type="entry name" value="Outer membrane efflux proteins (OEP)"/>
    <property type="match status" value="1"/>
</dbReference>
<evidence type="ECO:0000313" key="3">
    <source>
        <dbReference type="EMBL" id="AKP53263.1"/>
    </source>
</evidence>
<feature type="chain" id="PRO_5005118806" evidence="2">
    <location>
        <begin position="23"/>
        <end position="464"/>
    </location>
</feature>
<comment type="subcellular location">
    <subcellularLocation>
        <location evidence="2">Cell membrane</location>
        <topology evidence="2">Lipid-anchor</topology>
    </subcellularLocation>
</comment>
<reference evidence="3 4" key="1">
    <citation type="submission" date="2015-07" db="EMBL/GenBank/DDBJ databases">
        <authorList>
            <person name="Kim K.M."/>
        </authorList>
    </citation>
    <scope>NUCLEOTIDE SEQUENCE [LARGE SCALE GENOMIC DNA]</scope>
    <source>
        <strain evidence="3 4">KCTC 12363</strain>
    </source>
</reference>
<dbReference type="PANTHER" id="PTHR30203:SF33">
    <property type="entry name" value="BLR4455 PROTEIN"/>
    <property type="match status" value="1"/>
</dbReference>
<dbReference type="GO" id="GO:0005886">
    <property type="term" value="C:plasma membrane"/>
    <property type="evidence" value="ECO:0007669"/>
    <property type="project" value="UniProtKB-SubCell"/>
</dbReference>
<dbReference type="NCBIfam" id="TIGR01845">
    <property type="entry name" value="outer_NodT"/>
    <property type="match status" value="1"/>
</dbReference>
<evidence type="ECO:0000313" key="4">
    <source>
        <dbReference type="Proteomes" id="UP000036520"/>
    </source>
</evidence>
<dbReference type="AlphaFoldDB" id="A0A0H4PJX4"/>
<dbReference type="GO" id="GO:0015562">
    <property type="term" value="F:efflux transmembrane transporter activity"/>
    <property type="evidence" value="ECO:0007669"/>
    <property type="project" value="InterPro"/>
</dbReference>
<keyword evidence="2" id="KW-0732">Signal</keyword>
<dbReference type="Gene3D" id="2.20.200.10">
    <property type="entry name" value="Outer membrane efflux proteins (OEP)"/>
    <property type="match status" value="1"/>
</dbReference>
<comment type="similarity">
    <text evidence="1 2">Belongs to the outer membrane factor (OMF) (TC 1.B.17) family.</text>
</comment>
<keyword evidence="2" id="KW-0564">Palmitate</keyword>
<keyword evidence="4" id="KW-1185">Reference proteome</keyword>
<protein>
    <submittedName>
        <fullName evidence="3">RND efflux system, outer membrane lipoprotein CmeC</fullName>
    </submittedName>
</protein>
<accession>A0A0H4PJX4</accession>
<dbReference type="InterPro" id="IPR003423">
    <property type="entry name" value="OMP_efflux"/>
</dbReference>